<feature type="transmembrane region" description="Helical" evidence="6">
    <location>
        <begin position="763"/>
        <end position="781"/>
    </location>
</feature>
<feature type="transmembrane region" description="Helical" evidence="6">
    <location>
        <begin position="281"/>
        <end position="302"/>
    </location>
</feature>
<evidence type="ECO:0000256" key="3">
    <source>
        <dbReference type="ARBA" id="ARBA00022692"/>
    </source>
</evidence>
<dbReference type="PROSITE" id="PS50850">
    <property type="entry name" value="MFS"/>
    <property type="match status" value="1"/>
</dbReference>
<keyword evidence="5 6" id="KW-0472">Membrane</keyword>
<evidence type="ECO:0000256" key="4">
    <source>
        <dbReference type="ARBA" id="ARBA00022989"/>
    </source>
</evidence>
<dbReference type="InterPro" id="IPR020846">
    <property type="entry name" value="MFS_dom"/>
</dbReference>
<keyword evidence="2" id="KW-0813">Transport</keyword>
<dbReference type="Proteomes" id="UP000494165">
    <property type="component" value="Unassembled WGS sequence"/>
</dbReference>
<gene>
    <name evidence="8" type="ORF">CLODIP_2_CD03256</name>
</gene>
<sequence>MAKFTRAQKLTLGVFGFANFCNAICVSLQAPFYPKEAENKGATATEYGAVFAVFELIVFIVSPFLGKYMSVLGARRIYKVGIMTVATSSIIFGLLNKVEGRYQFISTCLVVRMIEAMGNAAFLTSSFAIIAQEFPGRVATTFASLEMCFGIGMIAGPTVGGALYDVGGYTTPFVVMGCILYIAGFVAFYVLPQASKVETKGVKSISLIEVLKVPAIAADVFSITVTAFGLGFTQATLEPHLRQFNLSAIMLGVFFVINGALYAVTSPFFGWLCDNYFQPKIITVIGCLLNVAGFMLLGPAPFLPFETRLWVCAVAQVLHGMGMAAQLVSTFSDALQEAFKHGCPDSEETHGLICGLWASTFAFGSFVGPLVGGILLDHVGFRSGSVVVMCLNILVAIVLIIYTVINRRQRSYYEDLSASQKIKNIERSISGGGMVNSLSLCANHCKYNVVREYAPELGLEPLKPGYGTLYTPQSVKWCCHLLPIRLLLETSLKQVNNAELNSCAASHPQHSRFQEVLFYLSLWNCGNFNIIARDRHPRVPRQSGVCVCIFTNILGISYCICILALFILPQYRTSPREIRSLSRGTTAFMTKRSIFSLNSFSITLASCGLVFVQENMEFHFLKLGEFMSLISTINQILTTSALLIISGWLLRGKYDFFQFKKFKIAFCVLIVVSLVIIVLSLFFFSEAKWIYGIGHALLGIGAATNLVVLFVDEIQQALNKGCPHSMLTYGLICGVWLSDFMFGYFYGVFIADRNFLKDVEKSIAFLALIFLYIILVISLSVKMSNYYKTTIPSKIKTKKKDRSFSLDLSENMRLLNHEV</sequence>
<dbReference type="Gene3D" id="1.20.1250.20">
    <property type="entry name" value="MFS general substrate transporter like domains"/>
    <property type="match status" value="2"/>
</dbReference>
<dbReference type="GO" id="GO:0016020">
    <property type="term" value="C:membrane"/>
    <property type="evidence" value="ECO:0007669"/>
    <property type="project" value="UniProtKB-SubCell"/>
</dbReference>
<accession>A0A8S1BYN7</accession>
<feature type="transmembrane region" description="Helical" evidence="6">
    <location>
        <begin position="589"/>
        <end position="612"/>
    </location>
</feature>
<dbReference type="InterPro" id="IPR050930">
    <property type="entry name" value="MFS_Vesicular_Transporter"/>
</dbReference>
<feature type="transmembrane region" description="Helical" evidence="6">
    <location>
        <begin position="662"/>
        <end position="683"/>
    </location>
</feature>
<feature type="transmembrane region" description="Helical" evidence="6">
    <location>
        <begin position="386"/>
        <end position="405"/>
    </location>
</feature>
<feature type="transmembrane region" description="Helical" evidence="6">
    <location>
        <begin position="77"/>
        <end position="96"/>
    </location>
</feature>
<feature type="transmembrane region" description="Helical" evidence="6">
    <location>
        <begin position="632"/>
        <end position="650"/>
    </location>
</feature>
<organism evidence="8 9">
    <name type="scientific">Cloeon dipterum</name>
    <dbReference type="NCBI Taxonomy" id="197152"/>
    <lineage>
        <taxon>Eukaryota</taxon>
        <taxon>Metazoa</taxon>
        <taxon>Ecdysozoa</taxon>
        <taxon>Arthropoda</taxon>
        <taxon>Hexapoda</taxon>
        <taxon>Insecta</taxon>
        <taxon>Pterygota</taxon>
        <taxon>Palaeoptera</taxon>
        <taxon>Ephemeroptera</taxon>
        <taxon>Pisciforma</taxon>
        <taxon>Baetidae</taxon>
        <taxon>Cloeon</taxon>
    </lineage>
</organism>
<reference evidence="8 9" key="1">
    <citation type="submission" date="2020-04" db="EMBL/GenBank/DDBJ databases">
        <authorList>
            <person name="Alioto T."/>
            <person name="Alioto T."/>
            <person name="Gomez Garrido J."/>
        </authorList>
    </citation>
    <scope>NUCLEOTIDE SEQUENCE [LARGE SCALE GENOMIC DNA]</scope>
</reference>
<feature type="transmembrane region" description="Helical" evidence="6">
    <location>
        <begin position="731"/>
        <end position="751"/>
    </location>
</feature>
<feature type="transmembrane region" description="Helical" evidence="6">
    <location>
        <begin position="47"/>
        <end position="65"/>
    </location>
</feature>
<keyword evidence="4 6" id="KW-1133">Transmembrane helix</keyword>
<feature type="transmembrane region" description="Helical" evidence="6">
    <location>
        <begin position="352"/>
        <end position="374"/>
    </location>
</feature>
<feature type="transmembrane region" description="Helical" evidence="6">
    <location>
        <begin position="544"/>
        <end position="568"/>
    </location>
</feature>
<dbReference type="InterPro" id="IPR036259">
    <property type="entry name" value="MFS_trans_sf"/>
</dbReference>
<evidence type="ECO:0000313" key="8">
    <source>
        <dbReference type="EMBL" id="CAB3360917.1"/>
    </source>
</evidence>
<protein>
    <recommendedName>
        <fullName evidence="7">Major facilitator superfamily (MFS) profile domain-containing protein</fullName>
    </recommendedName>
</protein>
<keyword evidence="3 6" id="KW-0812">Transmembrane</keyword>
<feature type="transmembrane region" description="Helical" evidence="6">
    <location>
        <begin position="102"/>
        <end position="130"/>
    </location>
</feature>
<name>A0A8S1BYN7_9INSE</name>
<evidence type="ECO:0000256" key="6">
    <source>
        <dbReference type="SAM" id="Phobius"/>
    </source>
</evidence>
<dbReference type="OrthoDB" id="446368at2759"/>
<feature type="transmembrane region" description="Helical" evidence="6">
    <location>
        <begin position="244"/>
        <end position="269"/>
    </location>
</feature>
<evidence type="ECO:0000259" key="7">
    <source>
        <dbReference type="PROSITE" id="PS50850"/>
    </source>
</evidence>
<comment type="caution">
    <text evidence="8">The sequence shown here is derived from an EMBL/GenBank/DDBJ whole genome shotgun (WGS) entry which is preliminary data.</text>
</comment>
<proteinExistence type="predicted"/>
<feature type="transmembrane region" description="Helical" evidence="6">
    <location>
        <begin position="689"/>
        <end position="711"/>
    </location>
</feature>
<feature type="transmembrane region" description="Helical" evidence="6">
    <location>
        <begin position="170"/>
        <end position="191"/>
    </location>
</feature>
<dbReference type="GO" id="GO:0022857">
    <property type="term" value="F:transmembrane transporter activity"/>
    <property type="evidence" value="ECO:0007669"/>
    <property type="project" value="InterPro"/>
</dbReference>
<feature type="domain" description="Major facilitator superfamily (MFS) profile" evidence="7">
    <location>
        <begin position="11"/>
        <end position="408"/>
    </location>
</feature>
<dbReference type="AlphaFoldDB" id="A0A8S1BYN7"/>
<keyword evidence="9" id="KW-1185">Reference proteome</keyword>
<dbReference type="InterPro" id="IPR011701">
    <property type="entry name" value="MFS"/>
</dbReference>
<evidence type="ECO:0000256" key="1">
    <source>
        <dbReference type="ARBA" id="ARBA00004141"/>
    </source>
</evidence>
<dbReference type="SUPFAM" id="SSF103473">
    <property type="entry name" value="MFS general substrate transporter"/>
    <property type="match status" value="1"/>
</dbReference>
<comment type="subcellular location">
    <subcellularLocation>
        <location evidence="1">Membrane</location>
        <topology evidence="1">Multi-pass membrane protein</topology>
    </subcellularLocation>
</comment>
<dbReference type="Pfam" id="PF07690">
    <property type="entry name" value="MFS_1"/>
    <property type="match status" value="1"/>
</dbReference>
<feature type="transmembrane region" description="Helical" evidence="6">
    <location>
        <begin position="211"/>
        <end position="232"/>
    </location>
</feature>
<dbReference type="PANTHER" id="PTHR23506">
    <property type="entry name" value="GH10249P"/>
    <property type="match status" value="1"/>
</dbReference>
<feature type="transmembrane region" description="Helical" evidence="6">
    <location>
        <begin position="142"/>
        <end position="164"/>
    </location>
</feature>
<dbReference type="PANTHER" id="PTHR23506:SF26">
    <property type="entry name" value="MFS-TYPE TRANSPORTER SLC18B1"/>
    <property type="match status" value="1"/>
</dbReference>
<dbReference type="EMBL" id="CADEPI010000004">
    <property type="protein sequence ID" value="CAB3360917.1"/>
    <property type="molecule type" value="Genomic_DNA"/>
</dbReference>
<evidence type="ECO:0000256" key="5">
    <source>
        <dbReference type="ARBA" id="ARBA00023136"/>
    </source>
</evidence>
<evidence type="ECO:0000313" key="9">
    <source>
        <dbReference type="Proteomes" id="UP000494165"/>
    </source>
</evidence>
<evidence type="ECO:0000256" key="2">
    <source>
        <dbReference type="ARBA" id="ARBA00022448"/>
    </source>
</evidence>